<dbReference type="AlphaFoldDB" id="A0A316GP62"/>
<sequence>MKHRVRSAAAAAAITVSSLVGSVEQAQAYQVDCAILLCLAGGWPASAPCAHARAVFIRRITPWPIEPPLQIWRCPMGVSFGAPAPFSPMERLYDIAFRTEPQISVPQDPPLFLPVQAEEHADIDISGDAFDFVRSIRVYHIQFSQRENRDGDCNRYDSTRLGSYGVQGDYRWTRSSVADVPPASQLPEPVHCRSISYRSVFVDWRDHEGNYGFEEVRY</sequence>
<dbReference type="OrthoDB" id="6197542at2"/>
<name>A0A316GP62_9RHOB</name>
<evidence type="ECO:0000313" key="2">
    <source>
        <dbReference type="Proteomes" id="UP000245708"/>
    </source>
</evidence>
<proteinExistence type="predicted"/>
<reference evidence="1 2" key="1">
    <citation type="submission" date="2018-05" db="EMBL/GenBank/DDBJ databases">
        <title>Genomic Encyclopedia of Type Strains, Phase IV (KMG-IV): sequencing the most valuable type-strain genomes for metagenomic binning, comparative biology and taxonomic classification.</title>
        <authorList>
            <person name="Goeker M."/>
        </authorList>
    </citation>
    <scope>NUCLEOTIDE SEQUENCE [LARGE SCALE GENOMIC DNA]</scope>
    <source>
        <strain evidence="1 2">DSM 16097</strain>
    </source>
</reference>
<organism evidence="1 2">
    <name type="scientific">Roseicyclus mahoneyensis</name>
    <dbReference type="NCBI Taxonomy" id="164332"/>
    <lineage>
        <taxon>Bacteria</taxon>
        <taxon>Pseudomonadati</taxon>
        <taxon>Pseudomonadota</taxon>
        <taxon>Alphaproteobacteria</taxon>
        <taxon>Rhodobacterales</taxon>
        <taxon>Roseobacteraceae</taxon>
        <taxon>Roseicyclus</taxon>
    </lineage>
</organism>
<comment type="caution">
    <text evidence="1">The sequence shown here is derived from an EMBL/GenBank/DDBJ whole genome shotgun (WGS) entry which is preliminary data.</text>
</comment>
<keyword evidence="2" id="KW-1185">Reference proteome</keyword>
<accession>A0A316GP62</accession>
<dbReference type="Proteomes" id="UP000245708">
    <property type="component" value="Unassembled WGS sequence"/>
</dbReference>
<gene>
    <name evidence="1" type="ORF">C7455_11332</name>
</gene>
<evidence type="ECO:0000313" key="1">
    <source>
        <dbReference type="EMBL" id="PWK56727.1"/>
    </source>
</evidence>
<dbReference type="EMBL" id="QGGW01000013">
    <property type="protein sequence ID" value="PWK56727.1"/>
    <property type="molecule type" value="Genomic_DNA"/>
</dbReference>
<protein>
    <submittedName>
        <fullName evidence="1">Uncharacterized protein</fullName>
    </submittedName>
</protein>